<dbReference type="AlphaFoldDB" id="A0A6M3LKQ6"/>
<evidence type="ECO:0000313" key="1">
    <source>
        <dbReference type="EMBL" id="QJA94939.1"/>
    </source>
</evidence>
<organism evidence="1">
    <name type="scientific">viral metagenome</name>
    <dbReference type="NCBI Taxonomy" id="1070528"/>
    <lineage>
        <taxon>unclassified sequences</taxon>
        <taxon>metagenomes</taxon>
        <taxon>organismal metagenomes</taxon>
    </lineage>
</organism>
<sequence>MKKKWFKECPKEKGFYWNRRKGRKDLIVWYSGVEESGGFPFHIRGVNSASKTDTFTYFNGTSWYGPIKLPKGMIDEIEQDKKYQWKKGKSTHYCDSSIFMFQQAMIDKIDKIEAEKTMPLDKWVELNRIKTTTPWKSSPKKFTEANFPNFLCFSSQKKARDFSKKYIEPTWKTDCKVYLAIDNGPREGWDLIEMRTIDKANDLGVRSGKPFKVLRGVV</sequence>
<name>A0A6M3LKQ6_9ZZZZ</name>
<dbReference type="EMBL" id="MT143273">
    <property type="protein sequence ID" value="QJA94939.1"/>
    <property type="molecule type" value="Genomic_DNA"/>
</dbReference>
<proteinExistence type="predicted"/>
<protein>
    <submittedName>
        <fullName evidence="1">Uncharacterized protein</fullName>
    </submittedName>
</protein>
<accession>A0A6M3LKQ6</accession>
<reference evidence="1" key="1">
    <citation type="submission" date="2020-03" db="EMBL/GenBank/DDBJ databases">
        <title>The deep terrestrial virosphere.</title>
        <authorList>
            <person name="Holmfeldt K."/>
            <person name="Nilsson E."/>
            <person name="Simone D."/>
            <person name="Lopez-Fernandez M."/>
            <person name="Wu X."/>
            <person name="de Brujin I."/>
            <person name="Lundin D."/>
            <person name="Andersson A."/>
            <person name="Bertilsson S."/>
            <person name="Dopson M."/>
        </authorList>
    </citation>
    <scope>NUCLEOTIDE SEQUENCE</scope>
    <source>
        <strain evidence="1">MM415B03696</strain>
    </source>
</reference>
<gene>
    <name evidence="1" type="ORF">MM415B03696_0007</name>
</gene>